<dbReference type="Pfam" id="PF04542">
    <property type="entry name" value="Sigma70_r2"/>
    <property type="match status" value="1"/>
</dbReference>
<keyword evidence="1" id="KW-0805">Transcription regulation</keyword>
<name>A0ABW4FHJ0_9PSEU</name>
<evidence type="ECO:0000256" key="4">
    <source>
        <dbReference type="SAM" id="MobiDB-lite"/>
    </source>
</evidence>
<keyword evidence="7" id="KW-1185">Reference proteome</keyword>
<organism evidence="6 7">
    <name type="scientific">Pseudonocardia aurantiaca</name>
    <dbReference type="NCBI Taxonomy" id="75290"/>
    <lineage>
        <taxon>Bacteria</taxon>
        <taxon>Bacillati</taxon>
        <taxon>Actinomycetota</taxon>
        <taxon>Actinomycetes</taxon>
        <taxon>Pseudonocardiales</taxon>
        <taxon>Pseudonocardiaceae</taxon>
        <taxon>Pseudonocardia</taxon>
    </lineage>
</organism>
<dbReference type="PANTHER" id="PTHR43133">
    <property type="entry name" value="RNA POLYMERASE ECF-TYPE SIGMA FACTO"/>
    <property type="match status" value="1"/>
</dbReference>
<dbReference type="InterPro" id="IPR039425">
    <property type="entry name" value="RNA_pol_sigma-70-like"/>
</dbReference>
<accession>A0ABW4FHJ0</accession>
<comment type="caution">
    <text evidence="6">The sequence shown here is derived from an EMBL/GenBank/DDBJ whole genome shotgun (WGS) entry which is preliminary data.</text>
</comment>
<dbReference type="EMBL" id="JBHUCP010000003">
    <property type="protein sequence ID" value="MFD1528427.1"/>
    <property type="molecule type" value="Genomic_DNA"/>
</dbReference>
<evidence type="ECO:0000259" key="5">
    <source>
        <dbReference type="Pfam" id="PF04542"/>
    </source>
</evidence>
<keyword evidence="2" id="KW-0731">Sigma factor</keyword>
<dbReference type="InterPro" id="IPR007627">
    <property type="entry name" value="RNA_pol_sigma70_r2"/>
</dbReference>
<evidence type="ECO:0000313" key="6">
    <source>
        <dbReference type="EMBL" id="MFD1528427.1"/>
    </source>
</evidence>
<protein>
    <submittedName>
        <fullName evidence="6">Sigma factor</fullName>
    </submittedName>
</protein>
<gene>
    <name evidence="6" type="ORF">ACFSCY_03135</name>
</gene>
<dbReference type="InterPro" id="IPR013325">
    <property type="entry name" value="RNA_pol_sigma_r2"/>
</dbReference>
<sequence length="132" mass="14218">MVDSGGSAGRLDFLGNTSHGRPLPPGKKTAAPSHARAAEDALQDALLAAWQGLGGFEGRASIRKWLYRIAINRCLNVLRSADRRPAKAWDMPAVEPPEPTWLGEVAWLEPFPDALLKGAIDMPLGPEARIEA</sequence>
<dbReference type="RefSeq" id="WP_343969251.1">
    <property type="nucleotide sequence ID" value="NZ_BAAAJG010000001.1"/>
</dbReference>
<proteinExistence type="predicted"/>
<feature type="domain" description="RNA polymerase sigma-70 region 2" evidence="5">
    <location>
        <begin position="36"/>
        <end position="84"/>
    </location>
</feature>
<feature type="region of interest" description="Disordered" evidence="4">
    <location>
        <begin position="1"/>
        <end position="36"/>
    </location>
</feature>
<keyword evidence="3" id="KW-0804">Transcription</keyword>
<dbReference type="Gene3D" id="1.10.1740.10">
    <property type="match status" value="1"/>
</dbReference>
<reference evidence="7" key="1">
    <citation type="journal article" date="2019" name="Int. J. Syst. Evol. Microbiol.">
        <title>The Global Catalogue of Microorganisms (GCM) 10K type strain sequencing project: providing services to taxonomists for standard genome sequencing and annotation.</title>
        <authorList>
            <consortium name="The Broad Institute Genomics Platform"/>
            <consortium name="The Broad Institute Genome Sequencing Center for Infectious Disease"/>
            <person name="Wu L."/>
            <person name="Ma J."/>
        </authorList>
    </citation>
    <scope>NUCLEOTIDE SEQUENCE [LARGE SCALE GENOMIC DNA]</scope>
    <source>
        <strain evidence="7">JCM 12165</strain>
    </source>
</reference>
<evidence type="ECO:0000256" key="3">
    <source>
        <dbReference type="ARBA" id="ARBA00023163"/>
    </source>
</evidence>
<dbReference type="Proteomes" id="UP001597145">
    <property type="component" value="Unassembled WGS sequence"/>
</dbReference>
<dbReference type="SUPFAM" id="SSF88946">
    <property type="entry name" value="Sigma2 domain of RNA polymerase sigma factors"/>
    <property type="match status" value="1"/>
</dbReference>
<evidence type="ECO:0000256" key="2">
    <source>
        <dbReference type="ARBA" id="ARBA00023082"/>
    </source>
</evidence>
<evidence type="ECO:0000313" key="7">
    <source>
        <dbReference type="Proteomes" id="UP001597145"/>
    </source>
</evidence>
<dbReference type="PANTHER" id="PTHR43133:SF65">
    <property type="entry name" value="ECF RNA POLYMERASE SIGMA FACTOR SIGG"/>
    <property type="match status" value="1"/>
</dbReference>
<evidence type="ECO:0000256" key="1">
    <source>
        <dbReference type="ARBA" id="ARBA00023015"/>
    </source>
</evidence>